<sequence length="271" mass="29190">MLPARLHPRRLLSAAPLRLPAPRGAAVGGEPARSPGTTRGKDAGGRGTCTRTRLRGAGSASRLSGRVGGDRGGAGLGPGLPRLGWSRAFSCWLGPLQAVGRSHHGVRGCSRDRVAITARQRPRSLTPELLLQRAVWAGFSASTLPTTRLSLLVQSVTECFLLILQAEQAHRVVASYKPSKFDKKILVWTGRFKTEEDIPPRIPPEMLDKARNKARVKACYIMIGLSIVACFAVIASAKKAAARHESLTSWNLAKKAKWRKEAALAAEAKTK</sequence>
<feature type="region of interest" description="Disordered" evidence="6">
    <location>
        <begin position="13"/>
        <end position="73"/>
    </location>
</feature>
<keyword evidence="3 7" id="KW-0812">Transmembrane</keyword>
<name>A0A8B9G5T8_9PSIT</name>
<comment type="subcellular location">
    <subcellularLocation>
        <location evidence="1">Membrane</location>
        <topology evidence="1">Single-pass membrane protein</topology>
    </subcellularLocation>
</comment>
<feature type="compositionally biased region" description="Low complexity" evidence="6">
    <location>
        <begin position="13"/>
        <end position="25"/>
    </location>
</feature>
<organism evidence="8 9">
    <name type="scientific">Amazona collaria</name>
    <name type="common">yellow-billed parrot</name>
    <dbReference type="NCBI Taxonomy" id="241587"/>
    <lineage>
        <taxon>Eukaryota</taxon>
        <taxon>Metazoa</taxon>
        <taxon>Chordata</taxon>
        <taxon>Craniata</taxon>
        <taxon>Vertebrata</taxon>
        <taxon>Euteleostomi</taxon>
        <taxon>Archelosauria</taxon>
        <taxon>Archosauria</taxon>
        <taxon>Dinosauria</taxon>
        <taxon>Saurischia</taxon>
        <taxon>Theropoda</taxon>
        <taxon>Coelurosauria</taxon>
        <taxon>Aves</taxon>
        <taxon>Neognathae</taxon>
        <taxon>Neoaves</taxon>
        <taxon>Telluraves</taxon>
        <taxon>Australaves</taxon>
        <taxon>Psittaciformes</taxon>
        <taxon>Psittacidae</taxon>
        <taxon>Amazona</taxon>
    </lineage>
</organism>
<protein>
    <recommendedName>
        <fullName evidence="10">Protein FAM162B</fullName>
    </recommendedName>
</protein>
<evidence type="ECO:0008006" key="10">
    <source>
        <dbReference type="Google" id="ProtNLM"/>
    </source>
</evidence>
<keyword evidence="4 7" id="KW-1133">Transmembrane helix</keyword>
<dbReference type="GO" id="GO:0016020">
    <property type="term" value="C:membrane"/>
    <property type="evidence" value="ECO:0007669"/>
    <property type="project" value="UniProtKB-SubCell"/>
</dbReference>
<evidence type="ECO:0000256" key="1">
    <source>
        <dbReference type="ARBA" id="ARBA00004167"/>
    </source>
</evidence>
<evidence type="ECO:0000313" key="9">
    <source>
        <dbReference type="Proteomes" id="UP000694522"/>
    </source>
</evidence>
<evidence type="ECO:0000256" key="3">
    <source>
        <dbReference type="ARBA" id="ARBA00022692"/>
    </source>
</evidence>
<evidence type="ECO:0000313" key="8">
    <source>
        <dbReference type="Ensembl" id="ENSACOP00000019471.1"/>
    </source>
</evidence>
<dbReference type="PANTHER" id="PTHR13674">
    <property type="entry name" value="GROWTH AND TRANSFORMATION-DEPENDENT PROTEIN"/>
    <property type="match status" value="1"/>
</dbReference>
<dbReference type="InterPro" id="IPR009432">
    <property type="entry name" value="DUF1075"/>
</dbReference>
<evidence type="ECO:0000256" key="4">
    <source>
        <dbReference type="ARBA" id="ARBA00022989"/>
    </source>
</evidence>
<evidence type="ECO:0000256" key="6">
    <source>
        <dbReference type="SAM" id="MobiDB-lite"/>
    </source>
</evidence>
<reference evidence="8" key="1">
    <citation type="submission" date="2025-08" db="UniProtKB">
        <authorList>
            <consortium name="Ensembl"/>
        </authorList>
    </citation>
    <scope>IDENTIFICATION</scope>
</reference>
<dbReference type="Ensembl" id="ENSACOT00000020166.1">
    <property type="protein sequence ID" value="ENSACOP00000019471.1"/>
    <property type="gene ID" value="ENSACOG00000013377.1"/>
</dbReference>
<evidence type="ECO:0000256" key="7">
    <source>
        <dbReference type="SAM" id="Phobius"/>
    </source>
</evidence>
<reference evidence="8" key="2">
    <citation type="submission" date="2025-09" db="UniProtKB">
        <authorList>
            <consortium name="Ensembl"/>
        </authorList>
    </citation>
    <scope>IDENTIFICATION</scope>
</reference>
<proteinExistence type="inferred from homology"/>
<evidence type="ECO:0000256" key="5">
    <source>
        <dbReference type="ARBA" id="ARBA00023136"/>
    </source>
</evidence>
<feature type="transmembrane region" description="Helical" evidence="7">
    <location>
        <begin position="218"/>
        <end position="237"/>
    </location>
</feature>
<dbReference type="Proteomes" id="UP000694522">
    <property type="component" value="Unplaced"/>
</dbReference>
<accession>A0A8B9G5T8</accession>
<dbReference type="AlphaFoldDB" id="A0A8B9G5T8"/>
<evidence type="ECO:0000256" key="2">
    <source>
        <dbReference type="ARBA" id="ARBA00007363"/>
    </source>
</evidence>
<comment type="similarity">
    <text evidence="2">Belongs to the UPF0389 family.</text>
</comment>
<keyword evidence="9" id="KW-1185">Reference proteome</keyword>
<keyword evidence="5 7" id="KW-0472">Membrane</keyword>
<dbReference type="PANTHER" id="PTHR13674:SF3">
    <property type="entry name" value="PROTEIN FAM162B"/>
    <property type="match status" value="1"/>
</dbReference>
<dbReference type="Pfam" id="PF06388">
    <property type="entry name" value="DUF1075"/>
    <property type="match status" value="1"/>
</dbReference>